<name>A0A2T3XPC4_9BURK</name>
<proteinExistence type="predicted"/>
<organism evidence="1 2">
    <name type="scientific">Trinickia symbiotica</name>
    <dbReference type="NCBI Taxonomy" id="863227"/>
    <lineage>
        <taxon>Bacteria</taxon>
        <taxon>Pseudomonadati</taxon>
        <taxon>Pseudomonadota</taxon>
        <taxon>Betaproteobacteria</taxon>
        <taxon>Burkholderiales</taxon>
        <taxon>Burkholderiaceae</taxon>
        <taxon>Trinickia</taxon>
    </lineage>
</organism>
<dbReference type="AlphaFoldDB" id="A0A2T3XPC4"/>
<comment type="caution">
    <text evidence="1">The sequence shown here is derived from an EMBL/GenBank/DDBJ whole genome shotgun (WGS) entry which is preliminary data.</text>
</comment>
<reference evidence="1 2" key="1">
    <citation type="submission" date="2018-03" db="EMBL/GenBank/DDBJ databases">
        <title>Whole genome analyses suggest that Burkholderia sensu lato contains two further novel genera in the rhizoxinica-symbiotica group Mycetohabitans gen. nov., and Trinickia gen. nov.: implications for the evolution of diazotrophy and nodulation in the Burkholderiaceae.</title>
        <authorList>
            <person name="Estrada De Los Santos P."/>
            <person name="Palmer M."/>
            <person name="Chavez-Ramirez B."/>
            <person name="Steenkamp E.T."/>
            <person name="Hirsch A.M."/>
            <person name="Manyaka P."/>
            <person name="Maluk M."/>
            <person name="Lafos M."/>
            <person name="Crook M."/>
            <person name="Gross E."/>
            <person name="Simon M.F."/>
            <person name="Bueno Dos Reis Junior F."/>
            <person name="Poole P.S."/>
            <person name="Venter S.N."/>
            <person name="James E.K."/>
        </authorList>
    </citation>
    <scope>NUCLEOTIDE SEQUENCE [LARGE SCALE GENOMIC DNA]</scope>
    <source>
        <strain evidence="1 2">JPY-366</strain>
    </source>
</reference>
<gene>
    <name evidence="1" type="ORF">C9I57_22465</name>
</gene>
<dbReference type="Proteomes" id="UP000240638">
    <property type="component" value="Unassembled WGS sequence"/>
</dbReference>
<evidence type="ECO:0000313" key="2">
    <source>
        <dbReference type="Proteomes" id="UP000240638"/>
    </source>
</evidence>
<dbReference type="EMBL" id="PYUC01000012">
    <property type="protein sequence ID" value="PTB18374.1"/>
    <property type="molecule type" value="Genomic_DNA"/>
</dbReference>
<protein>
    <submittedName>
        <fullName evidence="1">Uncharacterized protein</fullName>
    </submittedName>
</protein>
<accession>A0A2T3XPC4</accession>
<sequence>MAAFAALSTAWAPVHAVAEQANPGDIVVKRQITPRDAFDSVPKTDNPIASKVETFPTRAFGPTVAGLMSDLELEHTHGSGGLAATSPIEAAGKATLATLGLGSSAGARSATSAGVAGQGAGIGGAVTSSVTGVLAPLGAALGALK</sequence>
<evidence type="ECO:0000313" key="1">
    <source>
        <dbReference type="EMBL" id="PTB18374.1"/>
    </source>
</evidence>